<feature type="non-terminal residue" evidence="2">
    <location>
        <position position="181"/>
    </location>
</feature>
<gene>
    <name evidence="2" type="ORF">THAOC_05304</name>
</gene>
<dbReference type="Proteomes" id="UP000266841">
    <property type="component" value="Unassembled WGS sequence"/>
</dbReference>
<feature type="region of interest" description="Disordered" evidence="1">
    <location>
        <begin position="1"/>
        <end position="88"/>
    </location>
</feature>
<accession>K0TMY9</accession>
<evidence type="ECO:0000313" key="2">
    <source>
        <dbReference type="EMBL" id="EJK73092.1"/>
    </source>
</evidence>
<evidence type="ECO:0000313" key="3">
    <source>
        <dbReference type="Proteomes" id="UP000266841"/>
    </source>
</evidence>
<sequence length="181" mass="19063">MEVDVPRHEGDEAGPVEDSRDSRADERGRRAAGRTARERDEAAQHAAVLAGDGDGRNETVRKQRKTAAGGKKGGGDGNPSSHLVNSNPAAVRTLEMAYYECRVDPYRGLGVTEESGGDAEGEADAAMEEAEGNGSVATQPEEGSDADSDAALPDTGAASQTPARRLKPPRSLVRRLRRAGR</sequence>
<feature type="compositionally biased region" description="Basic residues" evidence="1">
    <location>
        <begin position="164"/>
        <end position="181"/>
    </location>
</feature>
<dbReference type="AlphaFoldDB" id="K0TMY9"/>
<reference evidence="2 3" key="1">
    <citation type="journal article" date="2012" name="Genome Biol.">
        <title>Genome and low-iron response of an oceanic diatom adapted to chronic iron limitation.</title>
        <authorList>
            <person name="Lommer M."/>
            <person name="Specht M."/>
            <person name="Roy A.S."/>
            <person name="Kraemer L."/>
            <person name="Andreson R."/>
            <person name="Gutowska M.A."/>
            <person name="Wolf J."/>
            <person name="Bergner S.V."/>
            <person name="Schilhabel M.B."/>
            <person name="Klostermeier U.C."/>
            <person name="Beiko R.G."/>
            <person name="Rosenstiel P."/>
            <person name="Hippler M."/>
            <person name="Laroche J."/>
        </authorList>
    </citation>
    <scope>NUCLEOTIDE SEQUENCE [LARGE SCALE GENOMIC DNA]</scope>
    <source>
        <strain evidence="2 3">CCMP1005</strain>
    </source>
</reference>
<comment type="caution">
    <text evidence="2">The sequence shown here is derived from an EMBL/GenBank/DDBJ whole genome shotgun (WGS) entry which is preliminary data.</text>
</comment>
<feature type="compositionally biased region" description="Basic and acidic residues" evidence="1">
    <location>
        <begin position="1"/>
        <end position="43"/>
    </location>
</feature>
<feature type="region of interest" description="Disordered" evidence="1">
    <location>
        <begin position="108"/>
        <end position="181"/>
    </location>
</feature>
<dbReference type="EMBL" id="AGNL01004845">
    <property type="protein sequence ID" value="EJK73092.1"/>
    <property type="molecule type" value="Genomic_DNA"/>
</dbReference>
<protein>
    <submittedName>
        <fullName evidence="2">Uncharacterized protein</fullName>
    </submittedName>
</protein>
<evidence type="ECO:0000256" key="1">
    <source>
        <dbReference type="SAM" id="MobiDB-lite"/>
    </source>
</evidence>
<proteinExistence type="predicted"/>
<keyword evidence="3" id="KW-1185">Reference proteome</keyword>
<organism evidence="2 3">
    <name type="scientific">Thalassiosira oceanica</name>
    <name type="common">Marine diatom</name>
    <dbReference type="NCBI Taxonomy" id="159749"/>
    <lineage>
        <taxon>Eukaryota</taxon>
        <taxon>Sar</taxon>
        <taxon>Stramenopiles</taxon>
        <taxon>Ochrophyta</taxon>
        <taxon>Bacillariophyta</taxon>
        <taxon>Coscinodiscophyceae</taxon>
        <taxon>Thalassiosirophycidae</taxon>
        <taxon>Thalassiosirales</taxon>
        <taxon>Thalassiosiraceae</taxon>
        <taxon>Thalassiosira</taxon>
    </lineage>
</organism>
<name>K0TMY9_THAOC</name>
<feature type="compositionally biased region" description="Acidic residues" evidence="1">
    <location>
        <begin position="115"/>
        <end position="131"/>
    </location>
</feature>
<feature type="compositionally biased region" description="Polar residues" evidence="1">
    <location>
        <begin position="78"/>
        <end position="88"/>
    </location>
</feature>